<dbReference type="FunFam" id="1.20.1250.20:FF:000013">
    <property type="entry name" value="MFS general substrate transporter"/>
    <property type="match status" value="1"/>
</dbReference>
<dbReference type="Proteomes" id="UP000256964">
    <property type="component" value="Unassembled WGS sequence"/>
</dbReference>
<dbReference type="STRING" id="139420.A0A371CPI8"/>
<feature type="transmembrane region" description="Helical" evidence="7">
    <location>
        <begin position="287"/>
        <end position="306"/>
    </location>
</feature>
<evidence type="ECO:0000256" key="1">
    <source>
        <dbReference type="ARBA" id="ARBA00004141"/>
    </source>
</evidence>
<evidence type="ECO:0000256" key="6">
    <source>
        <dbReference type="SAM" id="MobiDB-lite"/>
    </source>
</evidence>
<feature type="transmembrane region" description="Helical" evidence="7">
    <location>
        <begin position="326"/>
        <end position="343"/>
    </location>
</feature>
<dbReference type="Pfam" id="PF07690">
    <property type="entry name" value="MFS_1"/>
    <property type="match status" value="1"/>
</dbReference>
<dbReference type="PANTHER" id="PTHR43791">
    <property type="entry name" value="PERMEASE-RELATED"/>
    <property type="match status" value="1"/>
</dbReference>
<dbReference type="AlphaFoldDB" id="A0A371CPI8"/>
<keyword evidence="3 7" id="KW-0812">Transmembrane</keyword>
<reference evidence="9 10" key="1">
    <citation type="journal article" date="2018" name="Biotechnol. Biofuels">
        <title>Integrative visual omics of the white-rot fungus Polyporus brumalis exposes the biotechnological potential of its oxidative enzymes for delignifying raw plant biomass.</title>
        <authorList>
            <person name="Miyauchi S."/>
            <person name="Rancon A."/>
            <person name="Drula E."/>
            <person name="Hage H."/>
            <person name="Chaduli D."/>
            <person name="Favel A."/>
            <person name="Grisel S."/>
            <person name="Henrissat B."/>
            <person name="Herpoel-Gimbert I."/>
            <person name="Ruiz-Duenas F.J."/>
            <person name="Chevret D."/>
            <person name="Hainaut M."/>
            <person name="Lin J."/>
            <person name="Wang M."/>
            <person name="Pangilinan J."/>
            <person name="Lipzen A."/>
            <person name="Lesage-Meessen L."/>
            <person name="Navarro D."/>
            <person name="Riley R."/>
            <person name="Grigoriev I.V."/>
            <person name="Zhou S."/>
            <person name="Raouche S."/>
            <person name="Rosso M.N."/>
        </authorList>
    </citation>
    <scope>NUCLEOTIDE SEQUENCE [LARGE SCALE GENOMIC DNA]</scope>
    <source>
        <strain evidence="9 10">BRFM 1820</strain>
    </source>
</reference>
<feature type="transmembrane region" description="Helical" evidence="7">
    <location>
        <begin position="145"/>
        <end position="169"/>
    </location>
</feature>
<evidence type="ECO:0000256" key="7">
    <source>
        <dbReference type="SAM" id="Phobius"/>
    </source>
</evidence>
<gene>
    <name evidence="9" type="ORF">OH76DRAFT_1411426</name>
</gene>
<feature type="transmembrane region" description="Helical" evidence="7">
    <location>
        <begin position="442"/>
        <end position="464"/>
    </location>
</feature>
<feature type="transmembrane region" description="Helical" evidence="7">
    <location>
        <begin position="90"/>
        <end position="109"/>
    </location>
</feature>
<feature type="transmembrane region" description="Helical" evidence="7">
    <location>
        <begin position="411"/>
        <end position="430"/>
    </location>
</feature>
<dbReference type="Gene3D" id="1.20.1250.20">
    <property type="entry name" value="MFS general substrate transporter like domains"/>
    <property type="match status" value="2"/>
</dbReference>
<dbReference type="SUPFAM" id="SSF103473">
    <property type="entry name" value="MFS general substrate transporter"/>
    <property type="match status" value="1"/>
</dbReference>
<proteinExistence type="predicted"/>
<keyword evidence="2" id="KW-0813">Transport</keyword>
<dbReference type="InterPro" id="IPR020846">
    <property type="entry name" value="MFS_dom"/>
</dbReference>
<keyword evidence="5 7" id="KW-0472">Membrane</keyword>
<dbReference type="GO" id="GO:0022857">
    <property type="term" value="F:transmembrane transporter activity"/>
    <property type="evidence" value="ECO:0007669"/>
    <property type="project" value="InterPro"/>
</dbReference>
<dbReference type="InterPro" id="IPR011701">
    <property type="entry name" value="MFS"/>
</dbReference>
<sequence>MSDTSQSYNDAGAALEKRSLDDGSSEHGVAKADAHHDGRSGAATAKLWTKLDLIVLPVVTMMYFLSSLDRSNIGNARIAGLQKELHMTDYQYSLALTVTLIPYTIVEIPSNYLMMVVGPRILLPTMVLLWGIICTLQGVVTSYSGLIACRFFLGLVEGGLLPGITFYLASFYPRRLLQLRVSVMFSATSLASAFSGLLAAAIIHMEGVGGRHGWAWVFILEGLFTVLFGVACFFLLPNTPEQALGLSAEEKKIIIQALHDDGLHSDDEKETRNWTQFGKTFIQPHTILLAIAGFFSGATLSGLAYFLPSIVVGLGYSGSTAQLMSVPPFAVAAALSIITAVFADRYGHRGLTLVFFSILATIGFAIFLGSFVNHTRYGSLFLLVPGTYCIGPPLGTWIANNSAPLIRRGASLALLTTMTNLGSILSTWLLGSLSPAPRYTSATITLLVFQIGILLCSVATLGYLSSENKRKERAKSSTVERESEGTMPNESVWFHYVL</sequence>
<accession>A0A371CPI8</accession>
<name>A0A371CPI8_9APHY</name>
<dbReference type="GO" id="GO:0016020">
    <property type="term" value="C:membrane"/>
    <property type="evidence" value="ECO:0007669"/>
    <property type="project" value="UniProtKB-SubCell"/>
</dbReference>
<evidence type="ECO:0000256" key="5">
    <source>
        <dbReference type="ARBA" id="ARBA00023136"/>
    </source>
</evidence>
<evidence type="ECO:0000256" key="4">
    <source>
        <dbReference type="ARBA" id="ARBA00022989"/>
    </source>
</evidence>
<feature type="transmembrane region" description="Helical" evidence="7">
    <location>
        <begin position="181"/>
        <end position="203"/>
    </location>
</feature>
<dbReference type="OrthoDB" id="2985014at2759"/>
<feature type="region of interest" description="Disordered" evidence="6">
    <location>
        <begin position="16"/>
        <end position="36"/>
    </location>
</feature>
<keyword evidence="10" id="KW-1185">Reference proteome</keyword>
<protein>
    <submittedName>
        <fullName evidence="9">MFS general substrate transporter</fullName>
    </submittedName>
</protein>
<feature type="transmembrane region" description="Helical" evidence="7">
    <location>
        <begin position="377"/>
        <end position="399"/>
    </location>
</feature>
<dbReference type="FunFam" id="1.20.1250.20:FF:000034">
    <property type="entry name" value="MFS general substrate transporter"/>
    <property type="match status" value="1"/>
</dbReference>
<comment type="subcellular location">
    <subcellularLocation>
        <location evidence="1">Membrane</location>
        <topology evidence="1">Multi-pass membrane protein</topology>
    </subcellularLocation>
</comment>
<evidence type="ECO:0000256" key="2">
    <source>
        <dbReference type="ARBA" id="ARBA00022448"/>
    </source>
</evidence>
<feature type="transmembrane region" description="Helical" evidence="7">
    <location>
        <begin position="350"/>
        <end position="371"/>
    </location>
</feature>
<evidence type="ECO:0000313" key="9">
    <source>
        <dbReference type="EMBL" id="RDX42191.1"/>
    </source>
</evidence>
<dbReference type="PANTHER" id="PTHR43791:SF85">
    <property type="entry name" value="TRANSPORTER, PUTATIVE (AFU_ORTHOLOGUE AFUA_6G00710)-RELATED"/>
    <property type="match status" value="1"/>
</dbReference>
<organism evidence="9 10">
    <name type="scientific">Lentinus brumalis</name>
    <dbReference type="NCBI Taxonomy" id="2498619"/>
    <lineage>
        <taxon>Eukaryota</taxon>
        <taxon>Fungi</taxon>
        <taxon>Dikarya</taxon>
        <taxon>Basidiomycota</taxon>
        <taxon>Agaricomycotina</taxon>
        <taxon>Agaricomycetes</taxon>
        <taxon>Polyporales</taxon>
        <taxon>Polyporaceae</taxon>
        <taxon>Lentinus</taxon>
    </lineage>
</organism>
<dbReference type="InterPro" id="IPR036259">
    <property type="entry name" value="MFS_trans_sf"/>
</dbReference>
<dbReference type="EMBL" id="KZ857491">
    <property type="protein sequence ID" value="RDX42191.1"/>
    <property type="molecule type" value="Genomic_DNA"/>
</dbReference>
<feature type="transmembrane region" description="Helical" evidence="7">
    <location>
        <begin position="215"/>
        <end position="236"/>
    </location>
</feature>
<keyword evidence="4 7" id="KW-1133">Transmembrane helix</keyword>
<dbReference type="PROSITE" id="PS50850">
    <property type="entry name" value="MFS"/>
    <property type="match status" value="1"/>
</dbReference>
<evidence type="ECO:0000259" key="8">
    <source>
        <dbReference type="PROSITE" id="PS50850"/>
    </source>
</evidence>
<evidence type="ECO:0000313" key="10">
    <source>
        <dbReference type="Proteomes" id="UP000256964"/>
    </source>
</evidence>
<evidence type="ECO:0000256" key="3">
    <source>
        <dbReference type="ARBA" id="ARBA00022692"/>
    </source>
</evidence>
<feature type="transmembrane region" description="Helical" evidence="7">
    <location>
        <begin position="121"/>
        <end position="139"/>
    </location>
</feature>
<feature type="domain" description="Major facilitator superfamily (MFS) profile" evidence="8">
    <location>
        <begin position="55"/>
        <end position="468"/>
    </location>
</feature>